<dbReference type="PANTHER" id="PTHR23076">
    <property type="entry name" value="METALLOPROTEASE M41 FTSH"/>
    <property type="match status" value="1"/>
</dbReference>
<dbReference type="AlphaFoldDB" id="A0ABD5JSW8"/>
<dbReference type="GO" id="GO:0005524">
    <property type="term" value="F:ATP binding"/>
    <property type="evidence" value="ECO:0007669"/>
    <property type="project" value="UniProtKB-KW"/>
</dbReference>
<evidence type="ECO:0000256" key="1">
    <source>
        <dbReference type="RuleBase" id="RU003651"/>
    </source>
</evidence>
<evidence type="ECO:0000259" key="2">
    <source>
        <dbReference type="SMART" id="SM00382"/>
    </source>
</evidence>
<dbReference type="RefSeq" id="WP_339439343.1">
    <property type="nucleotide sequence ID" value="NZ_JBBHKQ010000001.1"/>
</dbReference>
<keyword evidence="1" id="KW-0067">ATP-binding</keyword>
<dbReference type="PANTHER" id="PTHR23076:SF97">
    <property type="entry name" value="ATP-DEPENDENT ZINC METALLOPROTEASE YME1L1"/>
    <property type="match status" value="1"/>
</dbReference>
<dbReference type="SUPFAM" id="SSF140990">
    <property type="entry name" value="FtsH protease domain-like"/>
    <property type="match status" value="1"/>
</dbReference>
<dbReference type="InterPro" id="IPR003593">
    <property type="entry name" value="AAA+_ATPase"/>
</dbReference>
<gene>
    <name evidence="3" type="ORF">WIX40_06555</name>
</gene>
<dbReference type="Proteomes" id="UP001362311">
    <property type="component" value="Unassembled WGS sequence"/>
</dbReference>
<dbReference type="Pfam" id="PF01434">
    <property type="entry name" value="Peptidase_M41"/>
    <property type="match status" value="1"/>
</dbReference>
<dbReference type="InterPro" id="IPR000642">
    <property type="entry name" value="Peptidase_M41"/>
</dbReference>
<dbReference type="PROSITE" id="PS00674">
    <property type="entry name" value="AAA"/>
    <property type="match status" value="1"/>
</dbReference>
<comment type="caution">
    <text evidence="3">The sequence shown here is derived from an EMBL/GenBank/DDBJ whole genome shotgun (WGS) entry which is preliminary data.</text>
</comment>
<protein>
    <submittedName>
        <fullName evidence="3">AAA family ATPase</fullName>
    </submittedName>
</protein>
<dbReference type="EMBL" id="JBBHKQ010000001">
    <property type="protein sequence ID" value="MEJ5899767.1"/>
    <property type="molecule type" value="Genomic_DNA"/>
</dbReference>
<dbReference type="InterPro" id="IPR003959">
    <property type="entry name" value="ATPase_AAA_core"/>
</dbReference>
<accession>A0ABD5JSW8</accession>
<evidence type="ECO:0000313" key="3">
    <source>
        <dbReference type="EMBL" id="MEJ5899767.1"/>
    </source>
</evidence>
<dbReference type="SMART" id="SM00382">
    <property type="entry name" value="AAA"/>
    <property type="match status" value="1"/>
</dbReference>
<organism evidence="3 4">
    <name type="scientific">Ochrobactrum teleogrylli</name>
    <dbReference type="NCBI Taxonomy" id="2479765"/>
    <lineage>
        <taxon>Bacteria</taxon>
        <taxon>Pseudomonadati</taxon>
        <taxon>Pseudomonadota</taxon>
        <taxon>Alphaproteobacteria</taxon>
        <taxon>Hyphomicrobiales</taxon>
        <taxon>Brucellaceae</taxon>
        <taxon>Brucella/Ochrobactrum group</taxon>
        <taxon>Ochrobactrum</taxon>
    </lineage>
</organism>
<dbReference type="SUPFAM" id="SSF52540">
    <property type="entry name" value="P-loop containing nucleoside triphosphate hydrolases"/>
    <property type="match status" value="1"/>
</dbReference>
<feature type="domain" description="AAA+ ATPase" evidence="2">
    <location>
        <begin position="223"/>
        <end position="362"/>
    </location>
</feature>
<dbReference type="Gene3D" id="1.20.58.760">
    <property type="entry name" value="Peptidase M41"/>
    <property type="match status" value="1"/>
</dbReference>
<reference evidence="3 4" key="1">
    <citation type="submission" date="2024-03" db="EMBL/GenBank/DDBJ databases">
        <title>Reference genomes for the five species model microbial community.</title>
        <authorList>
            <person name="Padfield D."/>
        </authorList>
    </citation>
    <scope>NUCLEOTIDE SEQUENCE [LARGE SCALE GENOMIC DNA]</scope>
    <source>
        <strain evidence="3 4">AB1</strain>
    </source>
</reference>
<dbReference type="Pfam" id="PF00004">
    <property type="entry name" value="AAA"/>
    <property type="match status" value="1"/>
</dbReference>
<keyword evidence="1" id="KW-0547">Nucleotide-binding</keyword>
<sequence length="630" mass="69695">MQNFQQTPENLALRLAVAHLIRQIRRRGLHDLLAGRVLDLVVTCEHADDLELYEKALGRLDYYNSKRPSQRSIVLLTAQKRDHSDFGDDHVTYKQTVYFAQHVASLPQQVLDSADDIIEIKIDGSLCEAIANESLLTPPRFSDLPVPAPFSLRILASMICQSWSDQDVQHKLDRVTRGAKAISTKNEINLDNIAGYGEAASWGKRLAEDLALFAKRELDWDDIDRGVLLCGPPGVGKTLFARALAGTCKVPLFAHSLAQWQAKGSLDDLLKAMLCAFEQAKREAPCILFVDEVDSFGTRSQLSGRNSNYARQVINGFLQCLDGLDGREGVVVVAATNDINAIDPAIIRSGRIERHVHIPLPDAVGREQILKYHLRDALSGEDISEIAVRIEGASGADIARLVREARSRARTRKAPLSASDLAINIHSPRPVCIQDIRRTAIHEAGHAIVADELFDVTGIKPVSVHIRRTFRDRDCNLGGTLMQIRADRILTTRNAFEAQICTLLGGLAAEKVVFGETTDGSGGGSQSDLAEATRIAIRMEASFGLGNGLAFLATMDLCDETLLRQNTHLHQRVNEILRIQFDRAVGIIEKKAKAVSSIAAKLERYSILNERQLKRILLRETKSTTRARRQ</sequence>
<evidence type="ECO:0000313" key="4">
    <source>
        <dbReference type="Proteomes" id="UP001362311"/>
    </source>
</evidence>
<dbReference type="Gene3D" id="1.10.8.60">
    <property type="match status" value="1"/>
</dbReference>
<comment type="similarity">
    <text evidence="1">Belongs to the AAA ATPase family.</text>
</comment>
<dbReference type="InterPro" id="IPR003960">
    <property type="entry name" value="ATPase_AAA_CS"/>
</dbReference>
<dbReference type="InterPro" id="IPR027417">
    <property type="entry name" value="P-loop_NTPase"/>
</dbReference>
<dbReference type="CDD" id="cd19481">
    <property type="entry name" value="RecA-like_protease"/>
    <property type="match status" value="1"/>
</dbReference>
<proteinExistence type="inferred from homology"/>
<dbReference type="InterPro" id="IPR037219">
    <property type="entry name" value="Peptidase_M41-like"/>
</dbReference>
<dbReference type="Gene3D" id="3.40.50.300">
    <property type="entry name" value="P-loop containing nucleotide triphosphate hydrolases"/>
    <property type="match status" value="1"/>
</dbReference>
<name>A0ABD5JSW8_9HYPH</name>